<gene>
    <name evidence="2" type="ORF">ACFFGE_09345</name>
</gene>
<organism evidence="2 3">
    <name type="scientific">Brevundimonas balnearis</name>
    <dbReference type="NCBI Taxonomy" id="1572858"/>
    <lineage>
        <taxon>Bacteria</taxon>
        <taxon>Pseudomonadati</taxon>
        <taxon>Pseudomonadota</taxon>
        <taxon>Alphaproteobacteria</taxon>
        <taxon>Caulobacterales</taxon>
        <taxon>Caulobacteraceae</taxon>
        <taxon>Brevundimonas</taxon>
    </lineage>
</organism>
<dbReference type="RefSeq" id="WP_376836071.1">
    <property type="nucleotide sequence ID" value="NZ_JBHLSW010000006.1"/>
</dbReference>
<dbReference type="Proteomes" id="UP001589906">
    <property type="component" value="Unassembled WGS sequence"/>
</dbReference>
<comment type="caution">
    <text evidence="2">The sequence shown here is derived from an EMBL/GenBank/DDBJ whole genome shotgun (WGS) entry which is preliminary data.</text>
</comment>
<evidence type="ECO:0000313" key="2">
    <source>
        <dbReference type="EMBL" id="MFC0634082.1"/>
    </source>
</evidence>
<feature type="signal peptide" evidence="1">
    <location>
        <begin position="1"/>
        <end position="20"/>
    </location>
</feature>
<name>A0ABV6R377_9CAUL</name>
<keyword evidence="3" id="KW-1185">Reference proteome</keyword>
<evidence type="ECO:0000256" key="1">
    <source>
        <dbReference type="SAM" id="SignalP"/>
    </source>
</evidence>
<feature type="chain" id="PRO_5045572832" evidence="1">
    <location>
        <begin position="21"/>
        <end position="152"/>
    </location>
</feature>
<proteinExistence type="predicted"/>
<evidence type="ECO:0000313" key="3">
    <source>
        <dbReference type="Proteomes" id="UP001589906"/>
    </source>
</evidence>
<reference evidence="2 3" key="1">
    <citation type="submission" date="2024-09" db="EMBL/GenBank/DDBJ databases">
        <authorList>
            <person name="Sun Q."/>
            <person name="Mori K."/>
        </authorList>
    </citation>
    <scope>NUCLEOTIDE SEQUENCE [LARGE SCALE GENOMIC DNA]</scope>
    <source>
        <strain evidence="2 3">NCAIM B.02621</strain>
    </source>
</reference>
<accession>A0ABV6R377</accession>
<dbReference type="EMBL" id="JBHLSW010000006">
    <property type="protein sequence ID" value="MFC0634082.1"/>
    <property type="molecule type" value="Genomic_DNA"/>
</dbReference>
<keyword evidence="1" id="KW-0732">Signal</keyword>
<sequence>MRLILIASAATLALSGQALAQQAGSAPVAAAQLPDAFSEETPAAVLEAERSRIARAEEALRLQIAALQDGAPAYGEMTQGLADAVRPQADQVTGIIDSLGELQSVQHAGVENGAELFLVVFDAAPTQWIIGLDDDGKVGALLFRPAPAPPAQ</sequence>
<protein>
    <submittedName>
        <fullName evidence="2">Uncharacterized protein</fullName>
    </submittedName>
</protein>